<dbReference type="CDD" id="cd00207">
    <property type="entry name" value="fer2"/>
    <property type="match status" value="1"/>
</dbReference>
<dbReference type="PANTHER" id="PTHR23426">
    <property type="entry name" value="FERREDOXIN/ADRENODOXIN"/>
    <property type="match status" value="1"/>
</dbReference>
<evidence type="ECO:0000256" key="1">
    <source>
        <dbReference type="ARBA" id="ARBA00010914"/>
    </source>
</evidence>
<dbReference type="FunCoup" id="E8R543">
    <property type="interactions" value="298"/>
</dbReference>
<dbReference type="PANTHER" id="PTHR23426:SF65">
    <property type="entry name" value="FERREDOXIN-2, MITOCHONDRIAL"/>
    <property type="match status" value="1"/>
</dbReference>
<sequence>MKTIHFQPINESLPVKTQTDLLQALLAKNLNVLMSCGGKGLCSTCHVYIKEGMDRLTPRTERENRTLSYVTSVTPQSRLACQCRVLGEGVVVELPEGMYIERAEDLMGLLGTRAATNILHPINGSILIAKGKIITRTRLEELRDLNVEVERIRNSDD</sequence>
<dbReference type="PROSITE" id="PS51085">
    <property type="entry name" value="2FE2S_FER_2"/>
    <property type="match status" value="1"/>
</dbReference>
<dbReference type="STRING" id="575540.Isop_2222"/>
<evidence type="ECO:0000256" key="4">
    <source>
        <dbReference type="ARBA" id="ARBA00023004"/>
    </source>
</evidence>
<dbReference type="Gene3D" id="3.10.20.30">
    <property type="match status" value="1"/>
</dbReference>
<dbReference type="InterPro" id="IPR036010">
    <property type="entry name" value="2Fe-2S_ferredoxin-like_sf"/>
</dbReference>
<comment type="cofactor">
    <cofactor evidence="6">
        <name>[2Fe-2S] cluster</name>
        <dbReference type="ChEBI" id="CHEBI:190135"/>
    </cofactor>
</comment>
<evidence type="ECO:0000256" key="5">
    <source>
        <dbReference type="ARBA" id="ARBA00023014"/>
    </source>
</evidence>
<dbReference type="PRINTS" id="PR00355">
    <property type="entry name" value="ADRENODOXIN"/>
</dbReference>
<dbReference type="eggNOG" id="COG0633">
    <property type="taxonomic scope" value="Bacteria"/>
</dbReference>
<feature type="domain" description="2Fe-2S ferredoxin-type" evidence="7">
    <location>
        <begin position="2"/>
        <end position="98"/>
    </location>
</feature>
<dbReference type="OrthoDB" id="9799640at2"/>
<comment type="similarity">
    <text evidence="1">Belongs to the adrenodoxin/putidaredoxin family.</text>
</comment>
<reference evidence="8 9" key="2">
    <citation type="journal article" date="2011" name="Stand. Genomic Sci.">
        <title>Complete genome sequence of Isosphaera pallida type strain (IS1B).</title>
        <authorList>
            <consortium name="US DOE Joint Genome Institute (JGI-PGF)"/>
            <person name="Goker M."/>
            <person name="Cleland D."/>
            <person name="Saunders E."/>
            <person name="Lapidus A."/>
            <person name="Nolan M."/>
            <person name="Lucas S."/>
            <person name="Hammon N."/>
            <person name="Deshpande S."/>
            <person name="Cheng J.F."/>
            <person name="Tapia R."/>
            <person name="Han C."/>
            <person name="Goodwin L."/>
            <person name="Pitluck S."/>
            <person name="Liolios K."/>
            <person name="Pagani I."/>
            <person name="Ivanova N."/>
            <person name="Mavromatis K."/>
            <person name="Pati A."/>
            <person name="Chen A."/>
            <person name="Palaniappan K."/>
            <person name="Land M."/>
            <person name="Hauser L."/>
            <person name="Chang Y.J."/>
            <person name="Jeffries C.D."/>
            <person name="Detter J.C."/>
            <person name="Beck B."/>
            <person name="Woyke T."/>
            <person name="Bristow J."/>
            <person name="Eisen J.A."/>
            <person name="Markowitz V."/>
            <person name="Hugenholtz P."/>
            <person name="Kyrpides N.C."/>
            <person name="Klenk H.P."/>
        </authorList>
    </citation>
    <scope>NUCLEOTIDE SEQUENCE [LARGE SCALE GENOMIC DNA]</scope>
    <source>
        <strain evidence="9">ATCC 43644 / DSM 9630 / IS1B</strain>
    </source>
</reference>
<dbReference type="GO" id="GO:0046872">
    <property type="term" value="F:metal ion binding"/>
    <property type="evidence" value="ECO:0007669"/>
    <property type="project" value="UniProtKB-KW"/>
</dbReference>
<keyword evidence="2" id="KW-0001">2Fe-2S</keyword>
<evidence type="ECO:0000256" key="6">
    <source>
        <dbReference type="ARBA" id="ARBA00034078"/>
    </source>
</evidence>
<evidence type="ECO:0000256" key="3">
    <source>
        <dbReference type="ARBA" id="ARBA00022723"/>
    </source>
</evidence>
<dbReference type="InterPro" id="IPR001055">
    <property type="entry name" value="Adrenodoxin-like"/>
</dbReference>
<accession>E8R543</accession>
<proteinExistence type="inferred from homology"/>
<evidence type="ECO:0000313" key="8">
    <source>
        <dbReference type="EMBL" id="ADV62800.1"/>
    </source>
</evidence>
<keyword evidence="3" id="KW-0479">Metal-binding</keyword>
<dbReference type="InterPro" id="IPR012675">
    <property type="entry name" value="Beta-grasp_dom_sf"/>
</dbReference>
<dbReference type="EMBL" id="CP002353">
    <property type="protein sequence ID" value="ADV62800.1"/>
    <property type="molecule type" value="Genomic_DNA"/>
</dbReference>
<dbReference type="HOGENOM" id="CLU_1568819_0_0_0"/>
<evidence type="ECO:0000259" key="7">
    <source>
        <dbReference type="PROSITE" id="PS51085"/>
    </source>
</evidence>
<dbReference type="GO" id="GO:0051537">
    <property type="term" value="F:2 iron, 2 sulfur cluster binding"/>
    <property type="evidence" value="ECO:0007669"/>
    <property type="project" value="UniProtKB-KW"/>
</dbReference>
<dbReference type="RefSeq" id="WP_013565088.1">
    <property type="nucleotide sequence ID" value="NC_014962.1"/>
</dbReference>
<evidence type="ECO:0000313" key="9">
    <source>
        <dbReference type="Proteomes" id="UP000008631"/>
    </source>
</evidence>
<protein>
    <submittedName>
        <fullName evidence="8">Ferredoxin</fullName>
    </submittedName>
</protein>
<gene>
    <name evidence="8" type="ordered locus">Isop_2222</name>
</gene>
<keyword evidence="5" id="KW-0411">Iron-sulfur</keyword>
<organism evidence="8 9">
    <name type="scientific">Isosphaera pallida (strain ATCC 43644 / DSM 9630 / IS1B)</name>
    <dbReference type="NCBI Taxonomy" id="575540"/>
    <lineage>
        <taxon>Bacteria</taxon>
        <taxon>Pseudomonadati</taxon>
        <taxon>Planctomycetota</taxon>
        <taxon>Planctomycetia</taxon>
        <taxon>Isosphaerales</taxon>
        <taxon>Isosphaeraceae</taxon>
        <taxon>Isosphaera</taxon>
    </lineage>
</organism>
<name>E8R543_ISOPI</name>
<dbReference type="InParanoid" id="E8R543"/>
<dbReference type="GO" id="GO:0009055">
    <property type="term" value="F:electron transfer activity"/>
    <property type="evidence" value="ECO:0007669"/>
    <property type="project" value="TreeGrafter"/>
</dbReference>
<dbReference type="Pfam" id="PF00111">
    <property type="entry name" value="Fer2"/>
    <property type="match status" value="1"/>
</dbReference>
<dbReference type="GO" id="GO:0140647">
    <property type="term" value="P:P450-containing electron transport chain"/>
    <property type="evidence" value="ECO:0007669"/>
    <property type="project" value="InterPro"/>
</dbReference>
<dbReference type="SUPFAM" id="SSF54292">
    <property type="entry name" value="2Fe-2S ferredoxin-like"/>
    <property type="match status" value="1"/>
</dbReference>
<dbReference type="AlphaFoldDB" id="E8R543"/>
<keyword evidence="9" id="KW-1185">Reference proteome</keyword>
<dbReference type="Proteomes" id="UP000008631">
    <property type="component" value="Chromosome"/>
</dbReference>
<dbReference type="InterPro" id="IPR001041">
    <property type="entry name" value="2Fe-2S_ferredoxin-type"/>
</dbReference>
<dbReference type="KEGG" id="ipa:Isop_2222"/>
<keyword evidence="4" id="KW-0408">Iron</keyword>
<evidence type="ECO:0000256" key="2">
    <source>
        <dbReference type="ARBA" id="ARBA00022714"/>
    </source>
</evidence>
<reference key="1">
    <citation type="submission" date="2010-11" db="EMBL/GenBank/DDBJ databases">
        <title>The complete sequence of chromosome of Isophaera pallida ATCC 43644.</title>
        <authorList>
            <consortium name="US DOE Joint Genome Institute (JGI-PGF)"/>
            <person name="Lucas S."/>
            <person name="Copeland A."/>
            <person name="Lapidus A."/>
            <person name="Bruce D."/>
            <person name="Goodwin L."/>
            <person name="Pitluck S."/>
            <person name="Kyrpides N."/>
            <person name="Mavromatis K."/>
            <person name="Pagani I."/>
            <person name="Ivanova N."/>
            <person name="Saunders E."/>
            <person name="Brettin T."/>
            <person name="Detter J.C."/>
            <person name="Han C."/>
            <person name="Tapia R."/>
            <person name="Land M."/>
            <person name="Hauser L."/>
            <person name="Markowitz V."/>
            <person name="Cheng J.-F."/>
            <person name="Hugenholtz P."/>
            <person name="Woyke T."/>
            <person name="Wu D."/>
            <person name="Eisen J.A."/>
        </authorList>
    </citation>
    <scope>NUCLEOTIDE SEQUENCE</scope>
    <source>
        <strain>ATCC 43644</strain>
    </source>
</reference>